<evidence type="ECO:0000313" key="2">
    <source>
        <dbReference type="EMBL" id="TSC92275.1"/>
    </source>
</evidence>
<dbReference type="AlphaFoldDB" id="A0A554LHF7"/>
<name>A0A554LHF7_9BACT</name>
<dbReference type="Proteomes" id="UP000318296">
    <property type="component" value="Unassembled WGS sequence"/>
</dbReference>
<keyword evidence="1" id="KW-0812">Transmembrane</keyword>
<keyword evidence="1" id="KW-1133">Transmembrane helix</keyword>
<reference evidence="2 3" key="1">
    <citation type="submission" date="2017-07" db="EMBL/GenBank/DDBJ databases">
        <title>Mechanisms for carbon and nitrogen cycling indicate functional differentiation within the Candidate Phyla Radiation.</title>
        <authorList>
            <person name="Danczak R.E."/>
            <person name="Johnston M.D."/>
            <person name="Kenah C."/>
            <person name="Slattery M."/>
            <person name="Wrighton K.C."/>
            <person name="Wilkins M.J."/>
        </authorList>
    </citation>
    <scope>NUCLEOTIDE SEQUENCE [LARGE SCALE GENOMIC DNA]</scope>
    <source>
        <strain evidence="2">Licking1014_96</strain>
    </source>
</reference>
<accession>A0A554LHF7</accession>
<comment type="caution">
    <text evidence="2">The sequence shown here is derived from an EMBL/GenBank/DDBJ whole genome shotgun (WGS) entry which is preliminary data.</text>
</comment>
<gene>
    <name evidence="2" type="ORF">CEN92_32</name>
</gene>
<keyword evidence="1" id="KW-0472">Membrane</keyword>
<protein>
    <submittedName>
        <fullName evidence="2">Uncharacterized protein</fullName>
    </submittedName>
</protein>
<dbReference type="EMBL" id="VMGH01000004">
    <property type="protein sequence ID" value="TSC92275.1"/>
    <property type="molecule type" value="Genomic_DNA"/>
</dbReference>
<sequence length="117" mass="12356">MLPILLAQTEETITIDPAAANAAGAAAAGIVGIWVFLWIVIVIAALIGLILWIWAIIDVSKRQFANPQDKTTWLIVLIVGFVVGLSLLAAIIYLIAGRKKGTMGGSETSQPTEGQTT</sequence>
<evidence type="ECO:0000256" key="1">
    <source>
        <dbReference type="SAM" id="Phobius"/>
    </source>
</evidence>
<evidence type="ECO:0000313" key="3">
    <source>
        <dbReference type="Proteomes" id="UP000318296"/>
    </source>
</evidence>
<feature type="transmembrane region" description="Helical" evidence="1">
    <location>
        <begin position="74"/>
        <end position="96"/>
    </location>
</feature>
<feature type="transmembrane region" description="Helical" evidence="1">
    <location>
        <begin position="31"/>
        <end position="54"/>
    </location>
</feature>
<proteinExistence type="predicted"/>
<organism evidence="2 3">
    <name type="scientific">Candidatus Berkelbacteria bacterium Licking1014_96</name>
    <dbReference type="NCBI Taxonomy" id="2017149"/>
    <lineage>
        <taxon>Bacteria</taxon>
        <taxon>Candidatus Berkelbacteria</taxon>
    </lineage>
</organism>